<dbReference type="RefSeq" id="WP_377525762.1">
    <property type="nucleotide sequence ID" value="NZ_JBHSMJ010000027.1"/>
</dbReference>
<feature type="non-terminal residue" evidence="2">
    <location>
        <position position="1"/>
    </location>
</feature>
<keyword evidence="3" id="KW-1185">Reference proteome</keyword>
<proteinExistence type="predicted"/>
<dbReference type="Proteomes" id="UP001596044">
    <property type="component" value="Unassembled WGS sequence"/>
</dbReference>
<organism evidence="2 3">
    <name type="scientific">Paenibacillus aestuarii</name>
    <dbReference type="NCBI Taxonomy" id="516965"/>
    <lineage>
        <taxon>Bacteria</taxon>
        <taxon>Bacillati</taxon>
        <taxon>Bacillota</taxon>
        <taxon>Bacilli</taxon>
        <taxon>Bacillales</taxon>
        <taxon>Paenibacillaceae</taxon>
        <taxon>Paenibacillus</taxon>
    </lineage>
</organism>
<gene>
    <name evidence="2" type="ORF">ACFPOG_20680</name>
</gene>
<name>A0ABW0KC50_9BACL</name>
<reference evidence="3" key="1">
    <citation type="journal article" date="2019" name="Int. J. Syst. Evol. Microbiol.">
        <title>The Global Catalogue of Microorganisms (GCM) 10K type strain sequencing project: providing services to taxonomists for standard genome sequencing and annotation.</title>
        <authorList>
            <consortium name="The Broad Institute Genomics Platform"/>
            <consortium name="The Broad Institute Genome Sequencing Center for Infectious Disease"/>
            <person name="Wu L."/>
            <person name="Ma J."/>
        </authorList>
    </citation>
    <scope>NUCLEOTIDE SEQUENCE [LARGE SCALE GENOMIC DNA]</scope>
    <source>
        <strain evidence="3">KACC 11904</strain>
    </source>
</reference>
<dbReference type="InterPro" id="IPR013978">
    <property type="entry name" value="MEKHLA"/>
</dbReference>
<evidence type="ECO:0000313" key="2">
    <source>
        <dbReference type="EMBL" id="MFC5450672.1"/>
    </source>
</evidence>
<dbReference type="EMBL" id="JBHSMJ010000027">
    <property type="protein sequence ID" value="MFC5450672.1"/>
    <property type="molecule type" value="Genomic_DNA"/>
</dbReference>
<evidence type="ECO:0000259" key="1">
    <source>
        <dbReference type="Pfam" id="PF08670"/>
    </source>
</evidence>
<evidence type="ECO:0000313" key="3">
    <source>
        <dbReference type="Proteomes" id="UP001596044"/>
    </source>
</evidence>
<protein>
    <submittedName>
        <fullName evidence="2">MEKHLA domain-containing protein</fullName>
    </submittedName>
</protein>
<comment type="caution">
    <text evidence="2">The sequence shown here is derived from an EMBL/GenBank/DDBJ whole genome shotgun (WGS) entry which is preliminary data.</text>
</comment>
<feature type="domain" description="MEKHLA" evidence="1">
    <location>
        <begin position="1"/>
        <end position="135"/>
    </location>
</feature>
<dbReference type="Pfam" id="PF08670">
    <property type="entry name" value="MEKHLA"/>
    <property type="match status" value="1"/>
</dbReference>
<sequence length="136" mass="15761">IQSYKKWTGKDLIPVKYEAGLLDQLYHSPIIVLSHGVGDDPILNFGNREALKLWEMDWETFITTPSRLTAEPMERAERDRFFEIVTKKGFVDNYTGIRISSNGTRFYIVNATVWNLVDDEGKYQGQAASFKEYKFI</sequence>
<accession>A0ABW0KC50</accession>